<evidence type="ECO:0000313" key="3">
    <source>
        <dbReference type="EMBL" id="RSK38397.1"/>
    </source>
</evidence>
<keyword evidence="1 3" id="KW-0378">Hydrolase</keyword>
<accession>A0A3R9UR69</accession>
<gene>
    <name evidence="3" type="ORF">EI293_21490</name>
</gene>
<dbReference type="EMBL" id="RWIU01000012">
    <property type="protein sequence ID" value="RSK38397.1"/>
    <property type="molecule type" value="Genomic_DNA"/>
</dbReference>
<keyword evidence="2" id="KW-0732">Signal</keyword>
<dbReference type="InterPro" id="IPR050300">
    <property type="entry name" value="GDXG_lipolytic_enzyme"/>
</dbReference>
<dbReference type="SUPFAM" id="SSF53474">
    <property type="entry name" value="alpha/beta-Hydrolases"/>
    <property type="match status" value="1"/>
</dbReference>
<feature type="chain" id="PRO_5018663196" evidence="2">
    <location>
        <begin position="20"/>
        <end position="326"/>
    </location>
</feature>
<reference evidence="3 4" key="1">
    <citation type="submission" date="2018-12" db="EMBL/GenBank/DDBJ databases">
        <authorList>
            <person name="Feng G."/>
            <person name="Zhu H."/>
        </authorList>
    </citation>
    <scope>NUCLEOTIDE SEQUENCE [LARGE SCALE GENOMIC DNA]</scope>
    <source>
        <strain evidence="3 4">LMG 26000</strain>
    </source>
</reference>
<dbReference type="InterPro" id="IPR029058">
    <property type="entry name" value="AB_hydrolase_fold"/>
</dbReference>
<evidence type="ECO:0000256" key="1">
    <source>
        <dbReference type="ARBA" id="ARBA00022801"/>
    </source>
</evidence>
<dbReference type="PANTHER" id="PTHR48081">
    <property type="entry name" value="AB HYDROLASE SUPERFAMILY PROTEIN C4A8.06C"/>
    <property type="match status" value="1"/>
</dbReference>
<sequence length="326" mass="34796">MKWLMLAAVVLGGTTRQPAAMLNSTGNPNMLHPPLTLTQTVGDLANHPAFRGFGELLLPWDANARYYATSLSKVGSLMPYHGQVQPAVVLSAVNHLIKEVNSGQTIFYSFYSPQQKQQDTSKEQTGLFFFRGKPGAPFAVVCPGGGFSYVGSLHEGFPLAQQIGENNLNAFVIRYRIGSEQRATEDLAAAIAYIIRNAEKLGVSPRDYSLWGGSAGARMVGNIALSGVVAFGGGGLPKPATAVIAYTGQSTYSADFPPTFITVAANDGIANVKTVERRVASLKAAGVEVVYRRYLTAGHGFGTGKGSDAEGWIDDALGLWKKHIRK</sequence>
<comment type="caution">
    <text evidence="3">The sequence shown here is derived from an EMBL/GenBank/DDBJ whole genome shotgun (WGS) entry which is preliminary data.</text>
</comment>
<dbReference type="OrthoDB" id="9794725at2"/>
<dbReference type="Gene3D" id="3.40.50.1820">
    <property type="entry name" value="alpha/beta hydrolase"/>
    <property type="match status" value="1"/>
</dbReference>
<dbReference type="GO" id="GO:0016787">
    <property type="term" value="F:hydrolase activity"/>
    <property type="evidence" value="ECO:0007669"/>
    <property type="project" value="UniProtKB-KW"/>
</dbReference>
<protein>
    <submittedName>
        <fullName evidence="3">Alpha/beta hydrolase</fullName>
    </submittedName>
</protein>
<dbReference type="AlphaFoldDB" id="A0A3R9UR69"/>
<dbReference type="Proteomes" id="UP000270291">
    <property type="component" value="Unassembled WGS sequence"/>
</dbReference>
<evidence type="ECO:0000256" key="2">
    <source>
        <dbReference type="SAM" id="SignalP"/>
    </source>
</evidence>
<keyword evidence="4" id="KW-1185">Reference proteome</keyword>
<name>A0A3R9UR69_9BACT</name>
<proteinExistence type="predicted"/>
<dbReference type="PANTHER" id="PTHR48081:SF6">
    <property type="entry name" value="PEPTIDASE S9 PROLYL OLIGOPEPTIDASE CATALYTIC DOMAIN-CONTAINING PROTEIN"/>
    <property type="match status" value="1"/>
</dbReference>
<organism evidence="3 4">
    <name type="scientific">Hymenobacter perfusus</name>
    <dbReference type="NCBI Taxonomy" id="1236770"/>
    <lineage>
        <taxon>Bacteria</taxon>
        <taxon>Pseudomonadati</taxon>
        <taxon>Bacteroidota</taxon>
        <taxon>Cytophagia</taxon>
        <taxon>Cytophagales</taxon>
        <taxon>Hymenobacteraceae</taxon>
        <taxon>Hymenobacter</taxon>
    </lineage>
</organism>
<feature type="signal peptide" evidence="2">
    <location>
        <begin position="1"/>
        <end position="19"/>
    </location>
</feature>
<evidence type="ECO:0000313" key="4">
    <source>
        <dbReference type="Proteomes" id="UP000270291"/>
    </source>
</evidence>